<dbReference type="RefSeq" id="WP_134488891.1">
    <property type="nucleotide sequence ID" value="NZ_CP139089.1"/>
</dbReference>
<protein>
    <submittedName>
        <fullName evidence="1">Uncharacterized protein</fullName>
    </submittedName>
</protein>
<dbReference type="KEGG" id="mtun:MTUNDRAET4_1898"/>
<evidence type="ECO:0000313" key="1">
    <source>
        <dbReference type="EMBL" id="VFU08791.1"/>
    </source>
</evidence>
<dbReference type="EMBL" id="LR536450">
    <property type="protein sequence ID" value="VFU08791.1"/>
    <property type="molecule type" value="Genomic_DNA"/>
</dbReference>
<name>A0A4U8YXU2_METTU</name>
<dbReference type="Proteomes" id="UP000294360">
    <property type="component" value="Chromosome"/>
</dbReference>
<dbReference type="OrthoDB" id="7771889at2"/>
<proteinExistence type="predicted"/>
<evidence type="ECO:0000313" key="2">
    <source>
        <dbReference type="Proteomes" id="UP000294360"/>
    </source>
</evidence>
<reference evidence="1 2" key="1">
    <citation type="submission" date="2019-03" db="EMBL/GenBank/DDBJ databases">
        <authorList>
            <person name="Kox A.R. M."/>
        </authorList>
    </citation>
    <scope>NUCLEOTIDE SEQUENCE [LARGE SCALE GENOMIC DNA]</scope>
    <source>
        <strain evidence="1">MTUNDRAET4 annotated genome</strain>
    </source>
</reference>
<gene>
    <name evidence="1" type="ORF">MTUNDRAET4_1898</name>
</gene>
<dbReference type="AlphaFoldDB" id="A0A4U8YXU2"/>
<sequence length="126" mass="13939">MTAARATDFDDWLVQTFGRVGAFSVLIVLVEIDETSVALLCSSYLHVIADETRWTDMTRLFDGSGAAWNGAAFFEADQAGLVADAVARQRLTSLTRHLEKDRSILNEGAFFDARGLRLNVEEIIAR</sequence>
<organism evidence="1 2">
    <name type="scientific">Methylocella tundrae</name>
    <dbReference type="NCBI Taxonomy" id="227605"/>
    <lineage>
        <taxon>Bacteria</taxon>
        <taxon>Pseudomonadati</taxon>
        <taxon>Pseudomonadota</taxon>
        <taxon>Alphaproteobacteria</taxon>
        <taxon>Hyphomicrobiales</taxon>
        <taxon>Beijerinckiaceae</taxon>
        <taxon>Methylocella</taxon>
    </lineage>
</organism>
<accession>A0A4U8YXU2</accession>